<keyword evidence="1" id="KW-1133">Transmembrane helix</keyword>
<organism evidence="2 3">
    <name type="scientific">Sphingobacterium spiritivorum</name>
    <name type="common">Flavobacterium spiritivorum</name>
    <dbReference type="NCBI Taxonomy" id="258"/>
    <lineage>
        <taxon>Bacteria</taxon>
        <taxon>Pseudomonadati</taxon>
        <taxon>Bacteroidota</taxon>
        <taxon>Sphingobacteriia</taxon>
        <taxon>Sphingobacteriales</taxon>
        <taxon>Sphingobacteriaceae</taxon>
        <taxon>Sphingobacterium</taxon>
    </lineage>
</organism>
<evidence type="ECO:0000313" key="3">
    <source>
        <dbReference type="Proteomes" id="UP000254893"/>
    </source>
</evidence>
<reference evidence="2 3" key="1">
    <citation type="submission" date="2018-06" db="EMBL/GenBank/DDBJ databases">
        <authorList>
            <consortium name="Pathogen Informatics"/>
            <person name="Doyle S."/>
        </authorList>
    </citation>
    <scope>NUCLEOTIDE SEQUENCE [LARGE SCALE GENOMIC DNA]</scope>
    <source>
        <strain evidence="2 3">NCTC11388</strain>
    </source>
</reference>
<keyword evidence="1" id="KW-0472">Membrane</keyword>
<proteinExistence type="predicted"/>
<evidence type="ECO:0000313" key="2">
    <source>
        <dbReference type="EMBL" id="SUJ29106.1"/>
    </source>
</evidence>
<protein>
    <submittedName>
        <fullName evidence="2">Uncharacterized protein</fullName>
    </submittedName>
</protein>
<evidence type="ECO:0000256" key="1">
    <source>
        <dbReference type="SAM" id="Phobius"/>
    </source>
</evidence>
<dbReference type="AlphaFoldDB" id="A0A380CU89"/>
<feature type="transmembrane region" description="Helical" evidence="1">
    <location>
        <begin position="12"/>
        <end position="35"/>
    </location>
</feature>
<sequence length="44" mass="5254">MSSLWPLFNLTLIVFIIFLVYYVVLVFTNVFFNHIKSTMNVLKK</sequence>
<name>A0A380CU89_SPHSI</name>
<dbReference type="Proteomes" id="UP000254893">
    <property type="component" value="Unassembled WGS sequence"/>
</dbReference>
<dbReference type="EMBL" id="UGYW01000002">
    <property type="protein sequence ID" value="SUJ29106.1"/>
    <property type="molecule type" value="Genomic_DNA"/>
</dbReference>
<gene>
    <name evidence="2" type="ORF">NCTC11388_04530</name>
</gene>
<accession>A0A380CU89</accession>
<keyword evidence="1" id="KW-0812">Transmembrane</keyword>